<evidence type="ECO:0000256" key="5">
    <source>
        <dbReference type="SAM" id="Coils"/>
    </source>
</evidence>
<evidence type="ECO:0000256" key="6">
    <source>
        <dbReference type="SAM" id="MobiDB-lite"/>
    </source>
</evidence>
<dbReference type="SUPFAM" id="SSF53927">
    <property type="entry name" value="Cytidine deaminase-like"/>
    <property type="match status" value="1"/>
</dbReference>
<evidence type="ECO:0000313" key="9">
    <source>
        <dbReference type="Proteomes" id="UP000266673"/>
    </source>
</evidence>
<feature type="region of interest" description="Disordered" evidence="6">
    <location>
        <begin position="487"/>
        <end position="533"/>
    </location>
</feature>
<dbReference type="GO" id="GO:0004132">
    <property type="term" value="F:dCMP deaminase activity"/>
    <property type="evidence" value="ECO:0007669"/>
    <property type="project" value="TreeGrafter"/>
</dbReference>
<proteinExistence type="predicted"/>
<keyword evidence="2" id="KW-0378">Hydrolase</keyword>
<gene>
    <name evidence="8" type="ORF">C2G38_2193530</name>
</gene>
<dbReference type="PANTHER" id="PTHR11086">
    <property type="entry name" value="DEOXYCYTIDYLATE DEAMINASE-RELATED"/>
    <property type="match status" value="1"/>
</dbReference>
<dbReference type="STRING" id="44941.A0A397V6S0"/>
<comment type="caution">
    <text evidence="8">The sequence shown here is derived from an EMBL/GenBank/DDBJ whole genome shotgun (WGS) entry which is preliminary data.</text>
</comment>
<dbReference type="Pfam" id="PF00383">
    <property type="entry name" value="dCMP_cyt_deam_1"/>
    <property type="match status" value="1"/>
</dbReference>
<feature type="domain" description="CMP/dCMP-type deaminase" evidence="7">
    <location>
        <begin position="379"/>
        <end position="508"/>
    </location>
</feature>
<evidence type="ECO:0000256" key="4">
    <source>
        <dbReference type="ARBA" id="ARBA00041763"/>
    </source>
</evidence>
<reference evidence="8 9" key="1">
    <citation type="submission" date="2018-06" db="EMBL/GenBank/DDBJ databases">
        <title>Comparative genomics reveals the genomic features of Rhizophagus irregularis, R. cerebriforme, R. diaphanum and Gigaspora rosea, and their symbiotic lifestyle signature.</title>
        <authorList>
            <person name="Morin E."/>
            <person name="San Clemente H."/>
            <person name="Chen E.C.H."/>
            <person name="De La Providencia I."/>
            <person name="Hainaut M."/>
            <person name="Kuo A."/>
            <person name="Kohler A."/>
            <person name="Murat C."/>
            <person name="Tang N."/>
            <person name="Roy S."/>
            <person name="Loubradou J."/>
            <person name="Henrissat B."/>
            <person name="Grigoriev I.V."/>
            <person name="Corradi N."/>
            <person name="Roux C."/>
            <person name="Martin F.M."/>
        </authorList>
    </citation>
    <scope>NUCLEOTIDE SEQUENCE [LARGE SCALE GENOMIC DNA]</scope>
    <source>
        <strain evidence="8 9">DAOM 194757</strain>
    </source>
</reference>
<dbReference type="PROSITE" id="PS51747">
    <property type="entry name" value="CYT_DCMP_DEAMINASES_2"/>
    <property type="match status" value="1"/>
</dbReference>
<evidence type="ECO:0000259" key="7">
    <source>
        <dbReference type="PROSITE" id="PS51747"/>
    </source>
</evidence>
<protein>
    <recommendedName>
        <fullName evidence="4">dCMP deaminase</fullName>
        <ecNumber evidence="3">3.5.4.12</ecNumber>
    </recommendedName>
    <alternativeName>
        <fullName evidence="4">dCMP deaminase</fullName>
    </alternativeName>
</protein>
<sequence>MLIGVTCSFSSDREPVIKLLKSEYKFKDGETEFKEWIKQQNMTIGMTELKEWIKKCEADNETIGVTELKEWIKQCEAKNKIIEAAKVIEWINQHEAENNTIGETKLKEWIEQCEAENKTIGETKLKEWIKQCEAGNKAIGMTELKEWIKQYEAVNKTIGVTELKEWIKQYKAKNKTIGETELKEWIEQCEAENKIIGVTELKEWIKQCEAENKIFGEIKLKKLCEDENKTTGKYPKQRLGMIKSKFTENYVIRIDGLDGLEELKEYRKSPLFLLLAVDNKMTDKYENWEKGDGNENFKEFMKQNDKWWENDDNCKLMSHSREIERCPISKLYSTLYVLNCENISSDELNEKIEKLKSEEVRNQKIEASQLFKPSNFRLSKKYYFMYLAELVASRTNCMSRKVGCVLVKDEYRVIATGYNGTPKGTKNWIEGNCKSCKGEDKNYCKCIHAEENALMIAGMEAEGCTLYVLRFVSTPCLEAIKEANRKANKKRKNEDNIEANDEEANRRANKKAKNEAKNEDNVEANDEANNETNVEANSEFNVCGPKINLIKFKTPVVTIV</sequence>
<dbReference type="GO" id="GO:0005737">
    <property type="term" value="C:cytoplasm"/>
    <property type="evidence" value="ECO:0007669"/>
    <property type="project" value="TreeGrafter"/>
</dbReference>
<dbReference type="InterPro" id="IPR002125">
    <property type="entry name" value="CMP_dCMP_dom"/>
</dbReference>
<keyword evidence="1" id="KW-0545">Nucleotide biosynthesis</keyword>
<evidence type="ECO:0000256" key="1">
    <source>
        <dbReference type="ARBA" id="ARBA00022727"/>
    </source>
</evidence>
<dbReference type="GO" id="GO:0006139">
    <property type="term" value="P:nucleobase-containing compound metabolic process"/>
    <property type="evidence" value="ECO:0007669"/>
    <property type="project" value="UniProtKB-ARBA"/>
</dbReference>
<dbReference type="Proteomes" id="UP000266673">
    <property type="component" value="Unassembled WGS sequence"/>
</dbReference>
<dbReference type="PANTHER" id="PTHR11086:SF18">
    <property type="entry name" value="DEOXYCYTIDYLATE DEAMINASE"/>
    <property type="match status" value="1"/>
</dbReference>
<feature type="coiled-coil region" evidence="5">
    <location>
        <begin position="338"/>
        <end position="368"/>
    </location>
</feature>
<keyword evidence="9" id="KW-1185">Reference proteome</keyword>
<accession>A0A397V6S0</accession>
<name>A0A397V6S0_9GLOM</name>
<dbReference type="EMBL" id="QKWP01000780">
    <property type="protein sequence ID" value="RIB14976.1"/>
    <property type="molecule type" value="Genomic_DNA"/>
</dbReference>
<evidence type="ECO:0000313" key="8">
    <source>
        <dbReference type="EMBL" id="RIB14976.1"/>
    </source>
</evidence>
<evidence type="ECO:0000256" key="2">
    <source>
        <dbReference type="ARBA" id="ARBA00022801"/>
    </source>
</evidence>
<keyword evidence="5" id="KW-0175">Coiled coil</keyword>
<dbReference type="InterPro" id="IPR015517">
    <property type="entry name" value="dCMP_deaminase-rel"/>
</dbReference>
<dbReference type="AlphaFoldDB" id="A0A397V6S0"/>
<evidence type="ECO:0000256" key="3">
    <source>
        <dbReference type="ARBA" id="ARBA00038938"/>
    </source>
</evidence>
<dbReference type="InterPro" id="IPR016193">
    <property type="entry name" value="Cytidine_deaminase-like"/>
</dbReference>
<organism evidence="8 9">
    <name type="scientific">Gigaspora rosea</name>
    <dbReference type="NCBI Taxonomy" id="44941"/>
    <lineage>
        <taxon>Eukaryota</taxon>
        <taxon>Fungi</taxon>
        <taxon>Fungi incertae sedis</taxon>
        <taxon>Mucoromycota</taxon>
        <taxon>Glomeromycotina</taxon>
        <taxon>Glomeromycetes</taxon>
        <taxon>Diversisporales</taxon>
        <taxon>Gigasporaceae</taxon>
        <taxon>Gigaspora</taxon>
    </lineage>
</organism>
<dbReference type="EC" id="3.5.4.12" evidence="3"/>
<dbReference type="Gene3D" id="3.40.140.10">
    <property type="entry name" value="Cytidine Deaminase, domain 2"/>
    <property type="match status" value="1"/>
</dbReference>